<dbReference type="InterPro" id="IPR016161">
    <property type="entry name" value="Ald_DH/histidinol_DH"/>
</dbReference>
<protein>
    <submittedName>
        <fullName evidence="4 5">Aldehyde dehydrogenase</fullName>
        <ecNumber evidence="5">1.2.1.4</ecNumber>
    </submittedName>
</protein>
<gene>
    <name evidence="5" type="ORF">BJ997_003684</name>
    <name evidence="4" type="ORF">GY21_12520</name>
</gene>
<dbReference type="Pfam" id="PF00171">
    <property type="entry name" value="Aldedh"/>
    <property type="match status" value="1"/>
</dbReference>
<sequence>MTTLVTEGADTSVDPSTGEHRGQVAHTAPPAVAGILRAAQAAAVRLAATTPKTRATWLNTIGVSLTINREELVQIAGEETGLGADRLRGELTRAVTSLRFYGDVAVEGSYLDASIETVTPGNTLSRWNVPLGPVAVFGASNFPFGFGMIGHDVASALSAGCPVVAKAHPAHPRLSLRLGELASEALAEAGAPAGTYGYVAGFDAGLQLIDAPEIMAVAFTGSQAGGMAIQRRAAARGIPVFAEMGTVNPVFVTPAAARERAAEIAAGFTASFTLGAGQFCTKPGLLFAPTGSGILAAVRRDAARVAASPLLTAGIAEGYRSGVNELTAAAHAAPHAMIGTGHSVEPRIFSVLLDDLQPGSRLLEECFGPVALICEYDEVDRALDAVARLQPALAASVFTAETADADANAAVVRLLPQVGRVALNAWPTGVATSWSQQHGGPWPATSRPESTSVGAGALGRFVRPVALQNAPRELLPPALQAGNPWRVPRRLEGILTLPIPAP</sequence>
<evidence type="ECO:0000259" key="3">
    <source>
        <dbReference type="Pfam" id="PF00171"/>
    </source>
</evidence>
<dbReference type="PANTHER" id="PTHR43353:SF3">
    <property type="entry name" value="ALDEHYDE DEHYDROGENASE-RELATED"/>
    <property type="match status" value="1"/>
</dbReference>
<dbReference type="EC" id="1.2.1.4" evidence="5"/>
<comment type="caution">
    <text evidence="4">The sequence shown here is derived from an EMBL/GenBank/DDBJ whole genome shotgun (WGS) entry which is preliminary data.</text>
</comment>
<organism evidence="4 6">
    <name type="scientific">Cryobacterium roopkundense</name>
    <dbReference type="NCBI Taxonomy" id="1001240"/>
    <lineage>
        <taxon>Bacteria</taxon>
        <taxon>Bacillati</taxon>
        <taxon>Actinomycetota</taxon>
        <taxon>Actinomycetes</taxon>
        <taxon>Micrococcales</taxon>
        <taxon>Microbacteriaceae</taxon>
        <taxon>Cryobacterium</taxon>
    </lineage>
</organism>
<name>A0A099J356_9MICO</name>
<evidence type="ECO:0000313" key="4">
    <source>
        <dbReference type="EMBL" id="KGJ72869.1"/>
    </source>
</evidence>
<dbReference type="SUPFAM" id="SSF53720">
    <property type="entry name" value="ALDH-like"/>
    <property type="match status" value="1"/>
</dbReference>
<evidence type="ECO:0000256" key="2">
    <source>
        <dbReference type="SAM" id="MobiDB-lite"/>
    </source>
</evidence>
<dbReference type="eggNOG" id="COG1012">
    <property type="taxonomic scope" value="Bacteria"/>
</dbReference>
<dbReference type="Gene3D" id="3.40.309.10">
    <property type="entry name" value="Aldehyde Dehydrogenase, Chain A, domain 2"/>
    <property type="match status" value="1"/>
</dbReference>
<reference evidence="4 6" key="1">
    <citation type="submission" date="2014-08" db="EMBL/GenBank/DDBJ databases">
        <authorList>
            <person name="Sisinthy S."/>
        </authorList>
    </citation>
    <scope>NUCLEOTIDE SEQUENCE [LARGE SCALE GENOMIC DNA]</scope>
    <source>
        <strain evidence="4 6">RuG17</strain>
    </source>
</reference>
<evidence type="ECO:0000256" key="1">
    <source>
        <dbReference type="ARBA" id="ARBA00023002"/>
    </source>
</evidence>
<dbReference type="OrthoDB" id="9770537at2"/>
<dbReference type="InterPro" id="IPR016163">
    <property type="entry name" value="Ald_DH_C"/>
</dbReference>
<dbReference type="EMBL" id="JPXF01000051">
    <property type="protein sequence ID" value="KGJ72869.1"/>
    <property type="molecule type" value="Genomic_DNA"/>
</dbReference>
<keyword evidence="6" id="KW-1185">Reference proteome</keyword>
<feature type="domain" description="Aldehyde dehydrogenase" evidence="3">
    <location>
        <begin position="12"/>
        <end position="440"/>
    </location>
</feature>
<proteinExistence type="predicted"/>
<keyword evidence="1 5" id="KW-0560">Oxidoreductase</keyword>
<dbReference type="RefSeq" id="WP_035837077.1">
    <property type="nucleotide sequence ID" value="NZ_JACHBQ010000001.1"/>
</dbReference>
<dbReference type="GO" id="GO:0033721">
    <property type="term" value="F:aldehyde dehydrogenase (NADP+) activity"/>
    <property type="evidence" value="ECO:0007669"/>
    <property type="project" value="UniProtKB-EC"/>
</dbReference>
<dbReference type="Proteomes" id="UP000561726">
    <property type="component" value="Unassembled WGS sequence"/>
</dbReference>
<dbReference type="AlphaFoldDB" id="A0A099J356"/>
<dbReference type="InterPro" id="IPR015590">
    <property type="entry name" value="Aldehyde_DH_dom"/>
</dbReference>
<accession>A0A099J356</accession>
<dbReference type="Proteomes" id="UP000029864">
    <property type="component" value="Unassembled WGS sequence"/>
</dbReference>
<reference evidence="5 7" key="2">
    <citation type="submission" date="2020-08" db="EMBL/GenBank/DDBJ databases">
        <title>Sequencing the genomes of 1000 actinobacteria strains.</title>
        <authorList>
            <person name="Klenk H.-P."/>
        </authorList>
    </citation>
    <scope>NUCLEOTIDE SEQUENCE [LARGE SCALE GENOMIC DNA]</scope>
    <source>
        <strain evidence="5 7">DSM 21065</strain>
    </source>
</reference>
<evidence type="ECO:0000313" key="5">
    <source>
        <dbReference type="EMBL" id="MBB5643136.1"/>
    </source>
</evidence>
<dbReference type="InterPro" id="IPR050740">
    <property type="entry name" value="Aldehyde_DH_Superfamily"/>
</dbReference>
<dbReference type="STRING" id="1001240.GY21_12520"/>
<dbReference type="Gene3D" id="3.40.605.10">
    <property type="entry name" value="Aldehyde Dehydrogenase, Chain A, domain 1"/>
    <property type="match status" value="1"/>
</dbReference>
<dbReference type="PANTHER" id="PTHR43353">
    <property type="entry name" value="SUCCINATE-SEMIALDEHYDE DEHYDROGENASE, MITOCHONDRIAL"/>
    <property type="match status" value="1"/>
</dbReference>
<evidence type="ECO:0000313" key="7">
    <source>
        <dbReference type="Proteomes" id="UP000561726"/>
    </source>
</evidence>
<feature type="region of interest" description="Disordered" evidence="2">
    <location>
        <begin position="1"/>
        <end position="25"/>
    </location>
</feature>
<dbReference type="EMBL" id="JACHBQ010000001">
    <property type="protein sequence ID" value="MBB5643136.1"/>
    <property type="molecule type" value="Genomic_DNA"/>
</dbReference>
<dbReference type="InterPro" id="IPR016162">
    <property type="entry name" value="Ald_DH_N"/>
</dbReference>
<evidence type="ECO:0000313" key="6">
    <source>
        <dbReference type="Proteomes" id="UP000029864"/>
    </source>
</evidence>